<evidence type="ECO:0008006" key="3">
    <source>
        <dbReference type="Google" id="ProtNLM"/>
    </source>
</evidence>
<dbReference type="EMBL" id="CAJHNH020002100">
    <property type="protein sequence ID" value="CAG5125559.1"/>
    <property type="molecule type" value="Genomic_DNA"/>
</dbReference>
<dbReference type="GO" id="GO:0051011">
    <property type="term" value="F:microtubule minus-end binding"/>
    <property type="evidence" value="ECO:0007669"/>
    <property type="project" value="TreeGrafter"/>
</dbReference>
<gene>
    <name evidence="1" type="ORF">CUNI_LOCUS11117</name>
</gene>
<dbReference type="AlphaFoldDB" id="A0A8S3Z8S8"/>
<dbReference type="GO" id="GO:0007098">
    <property type="term" value="P:centrosome cycle"/>
    <property type="evidence" value="ECO:0007669"/>
    <property type="project" value="InterPro"/>
</dbReference>
<dbReference type="Pfam" id="PF14735">
    <property type="entry name" value="HAUS4"/>
    <property type="match status" value="1"/>
</dbReference>
<dbReference type="OrthoDB" id="661220at2759"/>
<comment type="caution">
    <text evidence="1">The sequence shown here is derived from an EMBL/GenBank/DDBJ whole genome shotgun (WGS) entry which is preliminary data.</text>
</comment>
<reference evidence="1" key="1">
    <citation type="submission" date="2021-04" db="EMBL/GenBank/DDBJ databases">
        <authorList>
            <consortium name="Molecular Ecology Group"/>
        </authorList>
    </citation>
    <scope>NUCLEOTIDE SEQUENCE</scope>
</reference>
<dbReference type="GO" id="GO:0051225">
    <property type="term" value="P:spindle assembly"/>
    <property type="evidence" value="ECO:0007669"/>
    <property type="project" value="InterPro"/>
</dbReference>
<evidence type="ECO:0000313" key="2">
    <source>
        <dbReference type="Proteomes" id="UP000678393"/>
    </source>
</evidence>
<dbReference type="InterPro" id="IPR026214">
    <property type="entry name" value="HAUS4_met"/>
</dbReference>
<proteinExistence type="predicted"/>
<dbReference type="Proteomes" id="UP000678393">
    <property type="component" value="Unassembled WGS sequence"/>
</dbReference>
<sequence length="342" mass="39559">MDNQLAFPVSCPDEVFKNNPKFGYLLTKLMEKLTPDGRSQHIQKHFELAQQRISQSRHTWLMSAVIYNELSEFLADSEIKYQEGTLSVDERQLKDVLSKAFAFSDVGGQLNILSSGSTVLFGLSPEVIDKYNPVKHNTTDLQQILLPVLENRLRNKSQELYNFFDPNNESLSDHLLVAKSQSLPVLVEQRRQDLVQEIESLKQDRSLRDKQFWMQYQKILESLSIMETIIRQFKLTKQAELDDVTVQLLQAQSEAICLKMRVLQLQILCEAYTLETVKALNKIRGHLDLSIMDTERELASTLQSVQAYLDLGTQFKSLVEQNKQLQQEIENRKWALQQLVKK</sequence>
<evidence type="ECO:0000313" key="1">
    <source>
        <dbReference type="EMBL" id="CAG5125559.1"/>
    </source>
</evidence>
<keyword evidence="2" id="KW-1185">Reference proteome</keyword>
<name>A0A8S3Z8S8_9EUPU</name>
<accession>A0A8S3Z8S8</accession>
<dbReference type="PANTHER" id="PTHR16219:SF1">
    <property type="entry name" value="HAUS AUGMIN-LIKE COMPLEX SUBUNIT 4"/>
    <property type="match status" value="1"/>
</dbReference>
<dbReference type="InterPro" id="IPR029327">
    <property type="entry name" value="HAUS4"/>
</dbReference>
<protein>
    <recommendedName>
        <fullName evidence="3">HAUS augmin-like complex subunit 4</fullName>
    </recommendedName>
</protein>
<dbReference type="PANTHER" id="PTHR16219">
    <property type="entry name" value="AUGMIN SUBUNIT 4 FAMILY MEMBER"/>
    <property type="match status" value="1"/>
</dbReference>
<organism evidence="1 2">
    <name type="scientific">Candidula unifasciata</name>
    <dbReference type="NCBI Taxonomy" id="100452"/>
    <lineage>
        <taxon>Eukaryota</taxon>
        <taxon>Metazoa</taxon>
        <taxon>Spiralia</taxon>
        <taxon>Lophotrochozoa</taxon>
        <taxon>Mollusca</taxon>
        <taxon>Gastropoda</taxon>
        <taxon>Heterobranchia</taxon>
        <taxon>Euthyneura</taxon>
        <taxon>Panpulmonata</taxon>
        <taxon>Eupulmonata</taxon>
        <taxon>Stylommatophora</taxon>
        <taxon>Helicina</taxon>
        <taxon>Helicoidea</taxon>
        <taxon>Geomitridae</taxon>
        <taxon>Candidula</taxon>
    </lineage>
</organism>
<dbReference type="PRINTS" id="PR02090">
    <property type="entry name" value="HAUSAUGMINL4"/>
</dbReference>
<dbReference type="GO" id="GO:0070652">
    <property type="term" value="C:HAUS complex"/>
    <property type="evidence" value="ECO:0007669"/>
    <property type="project" value="InterPro"/>
</dbReference>